<comment type="similarity">
    <text evidence="2">Belongs to the CDP-alcohol phosphatidyltransferase class-I family.</text>
</comment>
<evidence type="ECO:0000256" key="2">
    <source>
        <dbReference type="ARBA" id="ARBA00010441"/>
    </source>
</evidence>
<feature type="transmembrane region" description="Helical" evidence="4">
    <location>
        <begin position="203"/>
        <end position="224"/>
    </location>
</feature>
<feature type="transmembrane region" description="Helical" evidence="4">
    <location>
        <begin position="38"/>
        <end position="63"/>
    </location>
</feature>
<reference evidence="5" key="1">
    <citation type="submission" date="2018-03" db="EMBL/GenBank/DDBJ databases">
        <title>The relapsing fever spirochete Borrelia turicatae persists in the highly oxidative environment of its soft-bodied tick vector.</title>
        <authorList>
            <person name="Bourret T.J."/>
            <person name="Boyle W.K."/>
            <person name="Valenzuela J.G."/>
            <person name="Oliveira F."/>
            <person name="Lopez J.E."/>
        </authorList>
    </citation>
    <scope>NUCLEOTIDE SEQUENCE</scope>
    <source>
        <strain evidence="5">Kansas strain/isolate</strain>
        <tissue evidence="5">Salivary glands</tissue>
    </source>
</reference>
<feature type="transmembrane region" description="Helical" evidence="4">
    <location>
        <begin position="244"/>
        <end position="263"/>
    </location>
</feature>
<keyword evidence="4" id="KW-1133">Transmembrane helix</keyword>
<accession>A0A2R5L8Y2</accession>
<dbReference type="EMBL" id="GGLE01001835">
    <property type="protein sequence ID" value="MBY05961.1"/>
    <property type="molecule type" value="Transcribed_RNA"/>
</dbReference>
<keyword evidence="4" id="KW-0812">Transmembrane</keyword>
<dbReference type="GO" id="GO:0004307">
    <property type="term" value="F:ethanolaminephosphotransferase activity"/>
    <property type="evidence" value="ECO:0007669"/>
    <property type="project" value="TreeGrafter"/>
</dbReference>
<evidence type="ECO:0000313" key="5">
    <source>
        <dbReference type="EMBL" id="MBY05961.1"/>
    </source>
</evidence>
<dbReference type="GO" id="GO:0006646">
    <property type="term" value="P:phosphatidylethanolamine biosynthetic process"/>
    <property type="evidence" value="ECO:0007669"/>
    <property type="project" value="TreeGrafter"/>
</dbReference>
<organism evidence="5">
    <name type="scientific">Ornithodoros turicata</name>
    <dbReference type="NCBI Taxonomy" id="34597"/>
    <lineage>
        <taxon>Eukaryota</taxon>
        <taxon>Metazoa</taxon>
        <taxon>Ecdysozoa</taxon>
        <taxon>Arthropoda</taxon>
        <taxon>Chelicerata</taxon>
        <taxon>Arachnida</taxon>
        <taxon>Acari</taxon>
        <taxon>Parasitiformes</taxon>
        <taxon>Ixodida</taxon>
        <taxon>Ixodoidea</taxon>
        <taxon>Argasidae</taxon>
        <taxon>Ornithodorinae</taxon>
        <taxon>Ornithodoros</taxon>
    </lineage>
</organism>
<feature type="transmembrane region" description="Helical" evidence="4">
    <location>
        <begin position="70"/>
        <end position="88"/>
    </location>
</feature>
<dbReference type="InterPro" id="IPR043130">
    <property type="entry name" value="CDP-OH_PTrfase_TM_dom"/>
</dbReference>
<feature type="transmembrane region" description="Helical" evidence="4">
    <location>
        <begin position="270"/>
        <end position="291"/>
    </location>
</feature>
<protein>
    <submittedName>
        <fullName evidence="5">Putative sn-12-diacylglycerol ethanolamine-and cholinephosphotransferase</fullName>
    </submittedName>
</protein>
<keyword evidence="3 4" id="KW-0472">Membrane</keyword>
<evidence type="ECO:0000256" key="4">
    <source>
        <dbReference type="SAM" id="Phobius"/>
    </source>
</evidence>
<dbReference type="PIRSF" id="PIRSF015665">
    <property type="entry name" value="CHOPT"/>
    <property type="match status" value="1"/>
</dbReference>
<name>A0A2R5L8Y2_9ACAR</name>
<feature type="transmembrane region" description="Helical" evidence="4">
    <location>
        <begin position="135"/>
        <end position="153"/>
    </location>
</feature>
<sequence>MDHLRKVPYQYNASAGSLLECLFLQRFWTWCSKFVPEYVAPCVLTCLGLSINVLCCFILLWFSPDLSSEVPRWPFLLCAISLFLYQLLDALDGKQAINVQNTQLEEVYDHGCDALSTFFLTTSIAIALRLGDSPVLLVTFFFLSMSGFYSTHWQDHVTHVMVFGKVDVSECQFLMIIIHLVSAFYGQNLWLTKVLHHLELRQLLMLMTFVSLTFVIASNILIVLGKRTPLDAYVQRKQERTFSPAVPVLVLSLSLWMTFAAGLMQDHPTLFLVTFGFAYAKLIVTLVMTSVSYGDMDKWDSSLVAPLFLCLNLLLMSLPIQSALLCSMVYSIMDFARYFTYASWDLRDALDLWIFSIKYPKGDSRRRAGLNGIYLNGLNNKFLLKNAKTLRVETK</sequence>
<feature type="transmembrane region" description="Helical" evidence="4">
    <location>
        <begin position="173"/>
        <end position="191"/>
    </location>
</feature>
<dbReference type="GO" id="GO:0005794">
    <property type="term" value="C:Golgi apparatus"/>
    <property type="evidence" value="ECO:0007669"/>
    <property type="project" value="TreeGrafter"/>
</dbReference>
<dbReference type="AlphaFoldDB" id="A0A2R5L8Y2"/>
<dbReference type="Gene3D" id="1.20.120.1760">
    <property type="match status" value="1"/>
</dbReference>
<dbReference type="PANTHER" id="PTHR10414:SF71">
    <property type="entry name" value="FI05338P"/>
    <property type="match status" value="1"/>
</dbReference>
<keyword evidence="5" id="KW-0808">Transferase</keyword>
<dbReference type="InterPro" id="IPR014472">
    <property type="entry name" value="CHOPT"/>
</dbReference>
<feature type="transmembrane region" description="Helical" evidence="4">
    <location>
        <begin position="303"/>
        <end position="330"/>
    </location>
</feature>
<dbReference type="GO" id="GO:0005789">
    <property type="term" value="C:endoplasmic reticulum membrane"/>
    <property type="evidence" value="ECO:0007669"/>
    <property type="project" value="TreeGrafter"/>
</dbReference>
<dbReference type="PANTHER" id="PTHR10414">
    <property type="entry name" value="ETHANOLAMINEPHOSPHOTRANSFERASE"/>
    <property type="match status" value="1"/>
</dbReference>
<evidence type="ECO:0000256" key="1">
    <source>
        <dbReference type="ARBA" id="ARBA00004370"/>
    </source>
</evidence>
<comment type="subcellular location">
    <subcellularLocation>
        <location evidence="1">Membrane</location>
    </subcellularLocation>
</comment>
<proteinExistence type="inferred from homology"/>
<evidence type="ECO:0000256" key="3">
    <source>
        <dbReference type="ARBA" id="ARBA00023136"/>
    </source>
</evidence>